<dbReference type="SUPFAM" id="SSF56784">
    <property type="entry name" value="HAD-like"/>
    <property type="match status" value="1"/>
</dbReference>
<gene>
    <name evidence="1" type="ORF">ACFSTE_12435</name>
</gene>
<keyword evidence="2" id="KW-1185">Reference proteome</keyword>
<dbReference type="SFLD" id="SFLDG01129">
    <property type="entry name" value="C1.5:_HAD__Beta-PGM__Phosphata"/>
    <property type="match status" value="1"/>
</dbReference>
<dbReference type="Gene3D" id="3.40.50.1000">
    <property type="entry name" value="HAD superfamily/HAD-like"/>
    <property type="match status" value="1"/>
</dbReference>
<dbReference type="PANTHER" id="PTHR47478:SF1">
    <property type="entry name" value="PYRIMIDINE 5'-NUCLEOTIDASE YJJG"/>
    <property type="match status" value="1"/>
</dbReference>
<dbReference type="InterPro" id="IPR006439">
    <property type="entry name" value="HAD-SF_hydro_IA"/>
</dbReference>
<dbReference type="InterPro" id="IPR052550">
    <property type="entry name" value="Pyrimidine_5'-ntase_YjjG"/>
</dbReference>
<dbReference type="InterPro" id="IPR011951">
    <property type="entry name" value="HAD-SF_hydro_IA_YjjG/PynA"/>
</dbReference>
<dbReference type="NCBIfam" id="TIGR02254">
    <property type="entry name" value="YjjG_YfnB"/>
    <property type="match status" value="1"/>
</dbReference>
<dbReference type="InterPro" id="IPR023198">
    <property type="entry name" value="PGP-like_dom2"/>
</dbReference>
<evidence type="ECO:0000313" key="2">
    <source>
        <dbReference type="Proteomes" id="UP001597459"/>
    </source>
</evidence>
<sequence>MKNTIKHIFFDLDHTLWDFDRNSALAYAMLFEKHQLAIDVNDFLKTYRPINMNYWKLYREEKITKQQLRQGRLSDTFTSLHQEVPEDLIDRLADDYIRFLPKHNYLIEGAREVLEYLKPKYVLHIITNGFKEVQYKKLENAKILHFFDTVTNSEEVGVKKPNPIIFEKALQISGANIDSSIMIGDNYEADILGAEKVGIQAICYNYHQEKLPEDILQVSDLKSIKEYL</sequence>
<dbReference type="Gene3D" id="1.10.150.240">
    <property type="entry name" value="Putative phosphatase, domain 2"/>
    <property type="match status" value="1"/>
</dbReference>
<dbReference type="RefSeq" id="WP_176027266.1">
    <property type="nucleotide sequence ID" value="NZ_JBHSJV010000001.1"/>
</dbReference>
<comment type="caution">
    <text evidence="1">The sequence shown here is derived from an EMBL/GenBank/DDBJ whole genome shotgun (WGS) entry which is preliminary data.</text>
</comment>
<dbReference type="EMBL" id="JBHULX010000022">
    <property type="protein sequence ID" value="MFD2591637.1"/>
    <property type="molecule type" value="Genomic_DNA"/>
</dbReference>
<dbReference type="SFLD" id="SFLDG01135">
    <property type="entry name" value="C1.5.6:_HAD__Beta-PGM__Phospha"/>
    <property type="match status" value="1"/>
</dbReference>
<dbReference type="GO" id="GO:0008253">
    <property type="term" value="F:5'-nucleotidase activity"/>
    <property type="evidence" value="ECO:0007669"/>
    <property type="project" value="UniProtKB-EC"/>
</dbReference>
<dbReference type="EC" id="3.1.3.5" evidence="1"/>
<dbReference type="SFLD" id="SFLDS00003">
    <property type="entry name" value="Haloacid_Dehalogenase"/>
    <property type="match status" value="1"/>
</dbReference>
<organism evidence="1 2">
    <name type="scientific">Aquimarina hainanensis</name>
    <dbReference type="NCBI Taxonomy" id="1578017"/>
    <lineage>
        <taxon>Bacteria</taxon>
        <taxon>Pseudomonadati</taxon>
        <taxon>Bacteroidota</taxon>
        <taxon>Flavobacteriia</taxon>
        <taxon>Flavobacteriales</taxon>
        <taxon>Flavobacteriaceae</taxon>
        <taxon>Aquimarina</taxon>
    </lineage>
</organism>
<reference evidence="2" key="1">
    <citation type="journal article" date="2019" name="Int. J. Syst. Evol. Microbiol.">
        <title>The Global Catalogue of Microorganisms (GCM) 10K type strain sequencing project: providing services to taxonomists for standard genome sequencing and annotation.</title>
        <authorList>
            <consortium name="The Broad Institute Genomics Platform"/>
            <consortium name="The Broad Institute Genome Sequencing Center for Infectious Disease"/>
            <person name="Wu L."/>
            <person name="Ma J."/>
        </authorList>
    </citation>
    <scope>NUCLEOTIDE SEQUENCE [LARGE SCALE GENOMIC DNA]</scope>
    <source>
        <strain evidence="2">KCTC 42423</strain>
    </source>
</reference>
<name>A0ABW5N7P6_9FLAO</name>
<dbReference type="Pfam" id="PF00702">
    <property type="entry name" value="Hydrolase"/>
    <property type="match status" value="1"/>
</dbReference>
<dbReference type="PANTHER" id="PTHR47478">
    <property type="match status" value="1"/>
</dbReference>
<proteinExistence type="predicted"/>
<dbReference type="Proteomes" id="UP001597459">
    <property type="component" value="Unassembled WGS sequence"/>
</dbReference>
<accession>A0ABW5N7P6</accession>
<dbReference type="NCBIfam" id="TIGR01549">
    <property type="entry name" value="HAD-SF-IA-v1"/>
    <property type="match status" value="1"/>
</dbReference>
<protein>
    <submittedName>
        <fullName evidence="1">YjjG family noncanonical pyrimidine nucleotidase</fullName>
        <ecNumber evidence="1">3.1.3.5</ecNumber>
    </submittedName>
</protein>
<keyword evidence="1" id="KW-0378">Hydrolase</keyword>
<evidence type="ECO:0000313" key="1">
    <source>
        <dbReference type="EMBL" id="MFD2591637.1"/>
    </source>
</evidence>
<dbReference type="InterPro" id="IPR023214">
    <property type="entry name" value="HAD_sf"/>
</dbReference>
<dbReference type="InterPro" id="IPR036412">
    <property type="entry name" value="HAD-like_sf"/>
</dbReference>